<protein>
    <submittedName>
        <fullName evidence="1">Uncharacterized protein</fullName>
    </submittedName>
</protein>
<gene>
    <name evidence="1" type="ORF">ABW286_07065</name>
</gene>
<keyword evidence="2" id="KW-1185">Reference proteome</keyword>
<dbReference type="EMBL" id="JBFKZN010000003">
    <property type="protein sequence ID" value="MEW5288941.1"/>
    <property type="molecule type" value="Genomic_DNA"/>
</dbReference>
<name>A0ABV3MZF0_9GAMM</name>
<accession>A0ABV3MZF0</accession>
<dbReference type="Proteomes" id="UP001554567">
    <property type="component" value="Unassembled WGS sequence"/>
</dbReference>
<comment type="caution">
    <text evidence="1">The sequence shown here is derived from an EMBL/GenBank/DDBJ whole genome shotgun (WGS) entry which is preliminary data.</text>
</comment>
<reference evidence="1 2" key="1">
    <citation type="submission" date="2024-07" db="EMBL/GenBank/DDBJ databases">
        <authorList>
            <person name="Dulla G.F.J."/>
            <person name="Delorm J.G."/>
        </authorList>
    </citation>
    <scope>NUCLEOTIDE SEQUENCE [LARGE SCALE GENOMIC DNA]</scope>
    <source>
        <strain evidence="1 2">JGD 233</strain>
    </source>
</reference>
<evidence type="ECO:0000313" key="2">
    <source>
        <dbReference type="Proteomes" id="UP001554567"/>
    </source>
</evidence>
<evidence type="ECO:0000313" key="1">
    <source>
        <dbReference type="EMBL" id="MEW5288941.1"/>
    </source>
</evidence>
<organism evidence="1 2">
    <name type="scientific">Erwinia papayae</name>
    <dbReference type="NCBI Taxonomy" id="206499"/>
    <lineage>
        <taxon>Bacteria</taxon>
        <taxon>Pseudomonadati</taxon>
        <taxon>Pseudomonadota</taxon>
        <taxon>Gammaproteobacteria</taxon>
        <taxon>Enterobacterales</taxon>
        <taxon>Erwiniaceae</taxon>
        <taxon>Erwinia</taxon>
    </lineage>
</organism>
<sequence>MRPAALETLLPDGGGAGPVQPAASPVLSPFNLIFLKRKTLLLLFVVEPVVTFKNPAVESTNAN</sequence>
<proteinExistence type="predicted"/>
<dbReference type="RefSeq" id="WP_367167063.1">
    <property type="nucleotide sequence ID" value="NZ_JBFKZN010000003.1"/>
</dbReference>